<dbReference type="Proteomes" id="UP000236291">
    <property type="component" value="Unassembled WGS sequence"/>
</dbReference>
<reference evidence="1 2" key="2">
    <citation type="journal article" date="2017" name="Front. Plant Sci.">
        <title>Gene Classification and Mining of Molecular Markers Useful in Red Clover (Trifolium pratense) Breeding.</title>
        <authorList>
            <person name="Istvanek J."/>
            <person name="Dluhosova J."/>
            <person name="Dluhos P."/>
            <person name="Patkova L."/>
            <person name="Nedelnik J."/>
            <person name="Repkova J."/>
        </authorList>
    </citation>
    <scope>NUCLEOTIDE SEQUENCE [LARGE SCALE GENOMIC DNA]</scope>
    <source>
        <strain evidence="2">cv. Tatra</strain>
        <tissue evidence="1">Young leaves</tissue>
    </source>
</reference>
<evidence type="ECO:0000313" key="2">
    <source>
        <dbReference type="Proteomes" id="UP000236291"/>
    </source>
</evidence>
<dbReference type="EMBL" id="ASHM01039037">
    <property type="protein sequence ID" value="PNX80995.1"/>
    <property type="molecule type" value="Genomic_DNA"/>
</dbReference>
<reference evidence="1 2" key="1">
    <citation type="journal article" date="2014" name="Am. J. Bot.">
        <title>Genome assembly and annotation for red clover (Trifolium pratense; Fabaceae).</title>
        <authorList>
            <person name="Istvanek J."/>
            <person name="Jaros M."/>
            <person name="Krenek A."/>
            <person name="Repkova J."/>
        </authorList>
    </citation>
    <scope>NUCLEOTIDE SEQUENCE [LARGE SCALE GENOMIC DNA]</scope>
    <source>
        <strain evidence="2">cv. Tatra</strain>
        <tissue evidence="1">Young leaves</tissue>
    </source>
</reference>
<proteinExistence type="predicted"/>
<name>A0A2K3LR15_TRIPR</name>
<gene>
    <name evidence="1" type="ORF">L195_g037009</name>
</gene>
<sequence>MEFANLFLRENEKTTRKNLAAAAVTITTSRIRSSRHWTGKQGDPIIIIVILRQLTSFSIRIFEAK</sequence>
<evidence type="ECO:0000313" key="1">
    <source>
        <dbReference type="EMBL" id="PNX80995.1"/>
    </source>
</evidence>
<organism evidence="1 2">
    <name type="scientific">Trifolium pratense</name>
    <name type="common">Red clover</name>
    <dbReference type="NCBI Taxonomy" id="57577"/>
    <lineage>
        <taxon>Eukaryota</taxon>
        <taxon>Viridiplantae</taxon>
        <taxon>Streptophyta</taxon>
        <taxon>Embryophyta</taxon>
        <taxon>Tracheophyta</taxon>
        <taxon>Spermatophyta</taxon>
        <taxon>Magnoliopsida</taxon>
        <taxon>eudicotyledons</taxon>
        <taxon>Gunneridae</taxon>
        <taxon>Pentapetalae</taxon>
        <taxon>rosids</taxon>
        <taxon>fabids</taxon>
        <taxon>Fabales</taxon>
        <taxon>Fabaceae</taxon>
        <taxon>Papilionoideae</taxon>
        <taxon>50 kb inversion clade</taxon>
        <taxon>NPAAA clade</taxon>
        <taxon>Hologalegina</taxon>
        <taxon>IRL clade</taxon>
        <taxon>Trifolieae</taxon>
        <taxon>Trifolium</taxon>
    </lineage>
</organism>
<accession>A0A2K3LR15</accession>
<protein>
    <submittedName>
        <fullName evidence="1">Uncharacterized protein</fullName>
    </submittedName>
</protein>
<comment type="caution">
    <text evidence="1">The sequence shown here is derived from an EMBL/GenBank/DDBJ whole genome shotgun (WGS) entry which is preliminary data.</text>
</comment>
<feature type="non-terminal residue" evidence="1">
    <location>
        <position position="65"/>
    </location>
</feature>
<dbReference type="AlphaFoldDB" id="A0A2K3LR15"/>